<evidence type="ECO:0000256" key="1">
    <source>
        <dbReference type="ARBA" id="ARBA00005254"/>
    </source>
</evidence>
<dbReference type="AlphaFoldDB" id="A0A5P9NLJ4"/>
<dbReference type="CDD" id="cd06558">
    <property type="entry name" value="crotonase-like"/>
    <property type="match status" value="1"/>
</dbReference>
<evidence type="ECO:0000313" key="4">
    <source>
        <dbReference type="Proteomes" id="UP000326287"/>
    </source>
</evidence>
<dbReference type="KEGG" id="halc:EY643_14080"/>
<dbReference type="PANTHER" id="PTHR11941:SF54">
    <property type="entry name" value="ENOYL-COA HYDRATASE, MITOCHONDRIAL"/>
    <property type="match status" value="1"/>
</dbReference>
<dbReference type="RefSeq" id="WP_153239833.1">
    <property type="nucleotide sequence ID" value="NZ_CP036422.1"/>
</dbReference>
<dbReference type="Gene3D" id="3.90.226.10">
    <property type="entry name" value="2-enoyl-CoA Hydratase, Chain A, domain 1"/>
    <property type="match status" value="1"/>
</dbReference>
<gene>
    <name evidence="3" type="ORF">EY643_14080</name>
</gene>
<dbReference type="SUPFAM" id="SSF52096">
    <property type="entry name" value="ClpP/crotonase"/>
    <property type="match status" value="1"/>
</dbReference>
<keyword evidence="2" id="KW-0812">Transmembrane</keyword>
<sequence length="233" mass="24518">MSEIVTYTEQEKYSLIQMDDGKANAVSFDMLAQLGAALDKAEIAGKVVVIAGRPGKFSAGFDLSVMGQGGDAMVKLVAGGGDLARRMLRFPTPVVLAVTGHALAMGAIMLMSADYRIGTAGPYKIGLNEVAIGMTLPYFGVEIARAKLTPSHFDRAVNCGVLYDADGAVDAGYVDEAVDVDQLMNRAIAVAEQLSGINMNAHKGSKDRVRAPLYAALAEAEKLDAESLAELMS</sequence>
<dbReference type="Pfam" id="PF00378">
    <property type="entry name" value="ECH_1"/>
    <property type="match status" value="1"/>
</dbReference>
<dbReference type="GO" id="GO:0006635">
    <property type="term" value="P:fatty acid beta-oxidation"/>
    <property type="evidence" value="ECO:0007669"/>
    <property type="project" value="TreeGrafter"/>
</dbReference>
<dbReference type="OrthoDB" id="8640486at2"/>
<keyword evidence="2" id="KW-1133">Transmembrane helix</keyword>
<reference evidence="3 4" key="1">
    <citation type="submission" date="2019-02" db="EMBL/GenBank/DDBJ databases">
        <authorList>
            <person name="Li S.-H."/>
        </authorList>
    </citation>
    <scope>NUCLEOTIDE SEQUENCE [LARGE SCALE GENOMIC DNA]</scope>
    <source>
        <strain evidence="3 4">IMCC14385</strain>
    </source>
</reference>
<accession>A0A5P9NLJ4</accession>
<name>A0A5P9NLJ4_9GAMM</name>
<dbReference type="EMBL" id="CP036422">
    <property type="protein sequence ID" value="QFU76691.1"/>
    <property type="molecule type" value="Genomic_DNA"/>
</dbReference>
<feature type="transmembrane region" description="Helical" evidence="2">
    <location>
        <begin position="94"/>
        <end position="113"/>
    </location>
</feature>
<dbReference type="Proteomes" id="UP000326287">
    <property type="component" value="Chromosome"/>
</dbReference>
<evidence type="ECO:0000256" key="2">
    <source>
        <dbReference type="SAM" id="Phobius"/>
    </source>
</evidence>
<comment type="similarity">
    <text evidence="1">Belongs to the enoyl-CoA hydratase/isomerase family.</text>
</comment>
<dbReference type="NCBIfam" id="NF004858">
    <property type="entry name" value="PRK06213.1"/>
    <property type="match status" value="1"/>
</dbReference>
<dbReference type="InterPro" id="IPR029045">
    <property type="entry name" value="ClpP/crotonase-like_dom_sf"/>
</dbReference>
<dbReference type="PANTHER" id="PTHR11941">
    <property type="entry name" value="ENOYL-COA HYDRATASE-RELATED"/>
    <property type="match status" value="1"/>
</dbReference>
<organism evidence="3 4">
    <name type="scientific">Halioglobus maricola</name>
    <dbReference type="NCBI Taxonomy" id="2601894"/>
    <lineage>
        <taxon>Bacteria</taxon>
        <taxon>Pseudomonadati</taxon>
        <taxon>Pseudomonadota</taxon>
        <taxon>Gammaproteobacteria</taxon>
        <taxon>Cellvibrionales</taxon>
        <taxon>Halieaceae</taxon>
        <taxon>Halioglobus</taxon>
    </lineage>
</organism>
<keyword evidence="4" id="KW-1185">Reference proteome</keyword>
<evidence type="ECO:0000313" key="3">
    <source>
        <dbReference type="EMBL" id="QFU76691.1"/>
    </source>
</evidence>
<dbReference type="InterPro" id="IPR001753">
    <property type="entry name" value="Enoyl-CoA_hydra/iso"/>
</dbReference>
<proteinExistence type="inferred from homology"/>
<dbReference type="GO" id="GO:0003824">
    <property type="term" value="F:catalytic activity"/>
    <property type="evidence" value="ECO:0007669"/>
    <property type="project" value="UniProtKB-ARBA"/>
</dbReference>
<protein>
    <submittedName>
        <fullName evidence="3">Crotonase/enoyl-CoA hydratase family protein</fullName>
    </submittedName>
</protein>
<keyword evidence="2" id="KW-0472">Membrane</keyword>